<name>A0AAD7GLH8_MYCRO</name>
<proteinExistence type="predicted"/>
<evidence type="ECO:0000313" key="2">
    <source>
        <dbReference type="EMBL" id="KAJ7700336.1"/>
    </source>
</evidence>
<accession>A0AAD7GLH8</accession>
<dbReference type="AlphaFoldDB" id="A0AAD7GLH8"/>
<organism evidence="2 3">
    <name type="scientific">Mycena rosella</name>
    <name type="common">Pink bonnet</name>
    <name type="synonym">Agaricus rosellus</name>
    <dbReference type="NCBI Taxonomy" id="1033263"/>
    <lineage>
        <taxon>Eukaryota</taxon>
        <taxon>Fungi</taxon>
        <taxon>Dikarya</taxon>
        <taxon>Basidiomycota</taxon>
        <taxon>Agaricomycotina</taxon>
        <taxon>Agaricomycetes</taxon>
        <taxon>Agaricomycetidae</taxon>
        <taxon>Agaricales</taxon>
        <taxon>Marasmiineae</taxon>
        <taxon>Mycenaceae</taxon>
        <taxon>Mycena</taxon>
    </lineage>
</organism>
<dbReference type="Proteomes" id="UP001221757">
    <property type="component" value="Unassembled WGS sequence"/>
</dbReference>
<protein>
    <submittedName>
        <fullName evidence="2">Uncharacterized protein</fullName>
    </submittedName>
</protein>
<feature type="region of interest" description="Disordered" evidence="1">
    <location>
        <begin position="1"/>
        <end position="28"/>
    </location>
</feature>
<comment type="caution">
    <text evidence="2">The sequence shown here is derived from an EMBL/GenBank/DDBJ whole genome shotgun (WGS) entry which is preliminary data.</text>
</comment>
<feature type="compositionally biased region" description="Polar residues" evidence="1">
    <location>
        <begin position="17"/>
        <end position="28"/>
    </location>
</feature>
<dbReference type="EMBL" id="JARKIE010000020">
    <property type="protein sequence ID" value="KAJ7700336.1"/>
    <property type="molecule type" value="Genomic_DNA"/>
</dbReference>
<gene>
    <name evidence="2" type="ORF">B0H17DRAFT_1176750</name>
</gene>
<sequence length="128" mass="13748">MLLRVPNASSRMGLALSDSTAKPNPSAECQLQGGASVVRLNPRLNPSAECQFQDGASIVRLWTRLEPDVVWNGMTMKTGLVDYLEFGAGMDGFVTGLDDIAPADFDGNEAALFGFARGMRDWPVGVLK</sequence>
<reference evidence="2" key="1">
    <citation type="submission" date="2023-03" db="EMBL/GenBank/DDBJ databases">
        <title>Massive genome expansion in bonnet fungi (Mycena s.s.) driven by repeated elements and novel gene families across ecological guilds.</title>
        <authorList>
            <consortium name="Lawrence Berkeley National Laboratory"/>
            <person name="Harder C.B."/>
            <person name="Miyauchi S."/>
            <person name="Viragh M."/>
            <person name="Kuo A."/>
            <person name="Thoen E."/>
            <person name="Andreopoulos B."/>
            <person name="Lu D."/>
            <person name="Skrede I."/>
            <person name="Drula E."/>
            <person name="Henrissat B."/>
            <person name="Morin E."/>
            <person name="Kohler A."/>
            <person name="Barry K."/>
            <person name="LaButti K."/>
            <person name="Morin E."/>
            <person name="Salamov A."/>
            <person name="Lipzen A."/>
            <person name="Mereny Z."/>
            <person name="Hegedus B."/>
            <person name="Baldrian P."/>
            <person name="Stursova M."/>
            <person name="Weitz H."/>
            <person name="Taylor A."/>
            <person name="Grigoriev I.V."/>
            <person name="Nagy L.G."/>
            <person name="Martin F."/>
            <person name="Kauserud H."/>
        </authorList>
    </citation>
    <scope>NUCLEOTIDE SEQUENCE</scope>
    <source>
        <strain evidence="2">CBHHK067</strain>
    </source>
</reference>
<evidence type="ECO:0000313" key="3">
    <source>
        <dbReference type="Proteomes" id="UP001221757"/>
    </source>
</evidence>
<evidence type="ECO:0000256" key="1">
    <source>
        <dbReference type="SAM" id="MobiDB-lite"/>
    </source>
</evidence>
<keyword evidence="3" id="KW-1185">Reference proteome</keyword>